<organism evidence="4 5">
    <name type="scientific">Rhynchophorus ferrugineus</name>
    <name type="common">Red palm weevil</name>
    <name type="synonym">Curculio ferrugineus</name>
    <dbReference type="NCBI Taxonomy" id="354439"/>
    <lineage>
        <taxon>Eukaryota</taxon>
        <taxon>Metazoa</taxon>
        <taxon>Ecdysozoa</taxon>
        <taxon>Arthropoda</taxon>
        <taxon>Hexapoda</taxon>
        <taxon>Insecta</taxon>
        <taxon>Pterygota</taxon>
        <taxon>Neoptera</taxon>
        <taxon>Endopterygota</taxon>
        <taxon>Coleoptera</taxon>
        <taxon>Polyphaga</taxon>
        <taxon>Cucujiformia</taxon>
        <taxon>Curculionidae</taxon>
        <taxon>Dryophthorinae</taxon>
        <taxon>Rhynchophorus</taxon>
    </lineage>
</organism>
<evidence type="ECO:0000256" key="1">
    <source>
        <dbReference type="ARBA" id="ARBA00022737"/>
    </source>
</evidence>
<dbReference type="InterPro" id="IPR002048">
    <property type="entry name" value="EF_hand_dom"/>
</dbReference>
<reference evidence="4" key="1">
    <citation type="submission" date="2020-08" db="EMBL/GenBank/DDBJ databases">
        <title>Genome sequencing and assembly of the red palm weevil Rhynchophorus ferrugineus.</title>
        <authorList>
            <person name="Dias G.B."/>
            <person name="Bergman C.M."/>
            <person name="Manee M."/>
        </authorList>
    </citation>
    <scope>NUCLEOTIDE SEQUENCE</scope>
    <source>
        <strain evidence="4">AA-2017</strain>
        <tissue evidence="4">Whole larva</tissue>
    </source>
</reference>
<keyword evidence="1" id="KW-0677">Repeat</keyword>
<dbReference type="PROSITE" id="PS50222">
    <property type="entry name" value="EF_HAND_2"/>
    <property type="match status" value="1"/>
</dbReference>
<comment type="caution">
    <text evidence="4">The sequence shown here is derived from an EMBL/GenBank/DDBJ whole genome shotgun (WGS) entry which is preliminary data.</text>
</comment>
<dbReference type="SUPFAM" id="SSF47473">
    <property type="entry name" value="EF-hand"/>
    <property type="match status" value="1"/>
</dbReference>
<gene>
    <name evidence="4" type="ORF">GWI33_020688</name>
</gene>
<dbReference type="FunFam" id="1.10.238.10:FF:000178">
    <property type="entry name" value="Calmodulin-2 A"/>
    <property type="match status" value="1"/>
</dbReference>
<evidence type="ECO:0000259" key="3">
    <source>
        <dbReference type="PROSITE" id="PS50222"/>
    </source>
</evidence>
<dbReference type="Proteomes" id="UP000625711">
    <property type="component" value="Unassembled WGS sequence"/>
</dbReference>
<dbReference type="PANTHER" id="PTHR46763">
    <property type="entry name" value="DYNEIN REGULATORY COMPLEX PROTEIN 8"/>
    <property type="match status" value="1"/>
</dbReference>
<feature type="region of interest" description="Disordered" evidence="2">
    <location>
        <begin position="174"/>
        <end position="200"/>
    </location>
</feature>
<dbReference type="Gene3D" id="1.10.238.10">
    <property type="entry name" value="EF-hand"/>
    <property type="match status" value="2"/>
</dbReference>
<protein>
    <recommendedName>
        <fullName evidence="3">EF-hand domain-containing protein</fullName>
    </recommendedName>
</protein>
<dbReference type="EMBL" id="JAACXV010014582">
    <property type="protein sequence ID" value="KAF7265948.1"/>
    <property type="molecule type" value="Genomic_DNA"/>
</dbReference>
<evidence type="ECO:0000313" key="4">
    <source>
        <dbReference type="EMBL" id="KAF7265948.1"/>
    </source>
</evidence>
<feature type="domain" description="EF-hand" evidence="3">
    <location>
        <begin position="15"/>
        <end position="50"/>
    </location>
</feature>
<evidence type="ECO:0000256" key="2">
    <source>
        <dbReference type="SAM" id="MobiDB-lite"/>
    </source>
</evidence>
<dbReference type="GO" id="GO:0043226">
    <property type="term" value="C:organelle"/>
    <property type="evidence" value="ECO:0007669"/>
    <property type="project" value="UniProtKB-ARBA"/>
</dbReference>
<keyword evidence="5" id="KW-1185">Reference proteome</keyword>
<name>A0A834M097_RHYFE</name>
<dbReference type="PANTHER" id="PTHR46763:SF1">
    <property type="entry name" value="DYNEIN REGULATORY COMPLEX PROTEIN 8"/>
    <property type="match status" value="1"/>
</dbReference>
<evidence type="ECO:0000313" key="5">
    <source>
        <dbReference type="Proteomes" id="UP000625711"/>
    </source>
</evidence>
<dbReference type="OrthoDB" id="10260307at2759"/>
<sequence length="200" mass="22717">MDEEEEDIPVPINNDLERKIADAFEVFDHAGNKTVDIREVGTIVRGLGCCPTEAEIQEIIVAIEDPQTPGSIHLSKFLPYVAQIITEHKYEPASPEELLKAFHTLDPEQRGFLTKECVSTLMTQDGEPFNQDELDEMLEIAIDPHTQTVPYEYYINQLMHEPPDADNIYKLADRVEAEKPPPPPPPRRMSSYLRAAEDFT</sequence>
<proteinExistence type="predicted"/>
<dbReference type="GO" id="GO:0005509">
    <property type="term" value="F:calcium ion binding"/>
    <property type="evidence" value="ECO:0007669"/>
    <property type="project" value="InterPro"/>
</dbReference>
<dbReference type="InterPro" id="IPR011992">
    <property type="entry name" value="EF-hand-dom_pair"/>
</dbReference>
<dbReference type="AlphaFoldDB" id="A0A834M097"/>
<accession>A0A834M097</accession>